<dbReference type="Proteomes" id="UP000252519">
    <property type="component" value="Unassembled WGS sequence"/>
</dbReference>
<reference evidence="2 3" key="1">
    <citation type="submission" date="2014-10" db="EMBL/GenBank/DDBJ databases">
        <title>Draft genome of the hookworm Ancylostoma caninum.</title>
        <authorList>
            <person name="Mitreva M."/>
        </authorList>
    </citation>
    <scope>NUCLEOTIDE SEQUENCE [LARGE SCALE GENOMIC DNA]</scope>
    <source>
        <strain evidence="2 3">Baltimore</strain>
    </source>
</reference>
<dbReference type="AlphaFoldDB" id="A0A368FJN9"/>
<comment type="caution">
    <text evidence="2">The sequence shown here is derived from an EMBL/GenBank/DDBJ whole genome shotgun (WGS) entry which is preliminary data.</text>
</comment>
<evidence type="ECO:0000313" key="3">
    <source>
        <dbReference type="Proteomes" id="UP000252519"/>
    </source>
</evidence>
<evidence type="ECO:0000256" key="1">
    <source>
        <dbReference type="SAM" id="MobiDB-lite"/>
    </source>
</evidence>
<accession>A0A368FJN9</accession>
<protein>
    <submittedName>
        <fullName evidence="2">Uncharacterized protein</fullName>
    </submittedName>
</protein>
<name>A0A368FJN9_ANCCA</name>
<keyword evidence="3" id="KW-1185">Reference proteome</keyword>
<feature type="compositionally biased region" description="Polar residues" evidence="1">
    <location>
        <begin position="1"/>
        <end position="12"/>
    </location>
</feature>
<feature type="compositionally biased region" description="Acidic residues" evidence="1">
    <location>
        <begin position="122"/>
        <end position="132"/>
    </location>
</feature>
<feature type="region of interest" description="Disordered" evidence="1">
    <location>
        <begin position="104"/>
        <end position="144"/>
    </location>
</feature>
<sequence length="144" mass="16696">MAQLCRTTTTSRHIQRSFGKNSRRAELTEEPAALSSSHRLSTENCEKKTWRIAVEPPFGNVELTNVAENWQPRKTDNTLQQIASSFRYCYFARDVRCYDYDKVEQKGKPSNHQSKRAGPQIGEDEDLDLEDTENYRQSCKLPKH</sequence>
<gene>
    <name evidence="2" type="ORF">ANCCAN_23015</name>
</gene>
<proteinExistence type="predicted"/>
<organism evidence="2 3">
    <name type="scientific">Ancylostoma caninum</name>
    <name type="common">Dog hookworm</name>
    <dbReference type="NCBI Taxonomy" id="29170"/>
    <lineage>
        <taxon>Eukaryota</taxon>
        <taxon>Metazoa</taxon>
        <taxon>Ecdysozoa</taxon>
        <taxon>Nematoda</taxon>
        <taxon>Chromadorea</taxon>
        <taxon>Rhabditida</taxon>
        <taxon>Rhabditina</taxon>
        <taxon>Rhabditomorpha</taxon>
        <taxon>Strongyloidea</taxon>
        <taxon>Ancylostomatidae</taxon>
        <taxon>Ancylostomatinae</taxon>
        <taxon>Ancylostoma</taxon>
    </lineage>
</organism>
<dbReference type="EMBL" id="JOJR01001358">
    <property type="protein sequence ID" value="RCN31209.1"/>
    <property type="molecule type" value="Genomic_DNA"/>
</dbReference>
<feature type="region of interest" description="Disordered" evidence="1">
    <location>
        <begin position="1"/>
        <end position="40"/>
    </location>
</feature>
<evidence type="ECO:0000313" key="2">
    <source>
        <dbReference type="EMBL" id="RCN31209.1"/>
    </source>
</evidence>